<dbReference type="InterPro" id="IPR017871">
    <property type="entry name" value="ABC_transporter-like_CS"/>
</dbReference>
<reference evidence="10 11" key="1">
    <citation type="submission" date="2016-10" db="EMBL/GenBank/DDBJ databases">
        <authorList>
            <person name="de Groot N.N."/>
        </authorList>
    </citation>
    <scope>NUCLEOTIDE SEQUENCE [LARGE SCALE GENOMIC DNA]</scope>
    <source>
        <strain evidence="10 11">DSM 12272</strain>
    </source>
</reference>
<dbReference type="InterPro" id="IPR027417">
    <property type="entry name" value="P-loop_NTPase"/>
</dbReference>
<gene>
    <name evidence="10" type="ORF">SAMN04488529_101973</name>
</gene>
<evidence type="ECO:0000259" key="8">
    <source>
        <dbReference type="PROSITE" id="PS50893"/>
    </source>
</evidence>
<evidence type="ECO:0000259" key="9">
    <source>
        <dbReference type="PROSITE" id="PS50929"/>
    </source>
</evidence>
<accession>A0A1H0NVW8</accession>
<keyword evidence="3" id="KW-0547">Nucleotide-binding</keyword>
<dbReference type="GO" id="GO:0015421">
    <property type="term" value="F:ABC-type oligopeptide transporter activity"/>
    <property type="evidence" value="ECO:0007669"/>
    <property type="project" value="TreeGrafter"/>
</dbReference>
<feature type="domain" description="ABC transporter" evidence="8">
    <location>
        <begin position="336"/>
        <end position="552"/>
    </location>
</feature>
<organism evidence="10 11">
    <name type="scientific">Clostridium gasigenes</name>
    <dbReference type="NCBI Taxonomy" id="94869"/>
    <lineage>
        <taxon>Bacteria</taxon>
        <taxon>Bacillati</taxon>
        <taxon>Bacillota</taxon>
        <taxon>Clostridia</taxon>
        <taxon>Eubacteriales</taxon>
        <taxon>Clostridiaceae</taxon>
        <taxon>Clostridium</taxon>
    </lineage>
</organism>
<dbReference type="Proteomes" id="UP000198597">
    <property type="component" value="Unassembled WGS sequence"/>
</dbReference>
<evidence type="ECO:0000256" key="5">
    <source>
        <dbReference type="ARBA" id="ARBA00022989"/>
    </source>
</evidence>
<dbReference type="PANTHER" id="PTHR43394:SF1">
    <property type="entry name" value="ATP-BINDING CASSETTE SUB-FAMILY B MEMBER 10, MITOCHONDRIAL"/>
    <property type="match status" value="1"/>
</dbReference>
<feature type="transmembrane region" description="Helical" evidence="7">
    <location>
        <begin position="61"/>
        <end position="82"/>
    </location>
</feature>
<dbReference type="AlphaFoldDB" id="A0A1H0NVW8"/>
<dbReference type="PROSITE" id="PS00211">
    <property type="entry name" value="ABC_TRANSPORTER_1"/>
    <property type="match status" value="1"/>
</dbReference>
<evidence type="ECO:0000256" key="1">
    <source>
        <dbReference type="ARBA" id="ARBA00004651"/>
    </source>
</evidence>
<dbReference type="InterPro" id="IPR003593">
    <property type="entry name" value="AAA+_ATPase"/>
</dbReference>
<name>A0A1H0NVW8_9CLOT</name>
<dbReference type="GO" id="GO:0005886">
    <property type="term" value="C:plasma membrane"/>
    <property type="evidence" value="ECO:0007669"/>
    <property type="project" value="UniProtKB-SubCell"/>
</dbReference>
<dbReference type="PROSITE" id="PS50929">
    <property type="entry name" value="ABC_TM1F"/>
    <property type="match status" value="1"/>
</dbReference>
<dbReference type="OrthoDB" id="9762778at2"/>
<feature type="transmembrane region" description="Helical" evidence="7">
    <location>
        <begin position="240"/>
        <end position="263"/>
    </location>
</feature>
<feature type="transmembrane region" description="Helical" evidence="7">
    <location>
        <begin position="163"/>
        <end position="180"/>
    </location>
</feature>
<feature type="domain" description="ABC transmembrane type-1" evidence="9">
    <location>
        <begin position="24"/>
        <end position="304"/>
    </location>
</feature>
<keyword evidence="2 7" id="KW-0812">Transmembrane</keyword>
<dbReference type="PANTHER" id="PTHR43394">
    <property type="entry name" value="ATP-DEPENDENT PERMEASE MDL1, MITOCHONDRIAL"/>
    <property type="match status" value="1"/>
</dbReference>
<evidence type="ECO:0000256" key="3">
    <source>
        <dbReference type="ARBA" id="ARBA00022741"/>
    </source>
</evidence>
<protein>
    <submittedName>
        <fullName evidence="10">ATP-binding cassette, subfamily B</fullName>
    </submittedName>
</protein>
<comment type="subcellular location">
    <subcellularLocation>
        <location evidence="1">Cell membrane</location>
        <topology evidence="1">Multi-pass membrane protein</topology>
    </subcellularLocation>
</comment>
<dbReference type="GO" id="GO:0005524">
    <property type="term" value="F:ATP binding"/>
    <property type="evidence" value="ECO:0007669"/>
    <property type="project" value="UniProtKB-KW"/>
</dbReference>
<feature type="transmembrane region" description="Helical" evidence="7">
    <location>
        <begin position="140"/>
        <end position="157"/>
    </location>
</feature>
<dbReference type="Gene3D" id="1.20.1560.10">
    <property type="entry name" value="ABC transporter type 1, transmembrane domain"/>
    <property type="match status" value="1"/>
</dbReference>
<evidence type="ECO:0000256" key="7">
    <source>
        <dbReference type="SAM" id="Phobius"/>
    </source>
</evidence>
<dbReference type="EMBL" id="FNJM01000001">
    <property type="protein sequence ID" value="SDO96666.1"/>
    <property type="molecule type" value="Genomic_DNA"/>
</dbReference>
<dbReference type="Pfam" id="PF00664">
    <property type="entry name" value="ABC_membrane"/>
    <property type="match status" value="1"/>
</dbReference>
<dbReference type="Pfam" id="PF00005">
    <property type="entry name" value="ABC_tran"/>
    <property type="match status" value="1"/>
</dbReference>
<keyword evidence="11" id="KW-1185">Reference proteome</keyword>
<dbReference type="InterPro" id="IPR039421">
    <property type="entry name" value="Type_1_exporter"/>
</dbReference>
<dbReference type="GO" id="GO:0016887">
    <property type="term" value="F:ATP hydrolysis activity"/>
    <property type="evidence" value="ECO:0007669"/>
    <property type="project" value="InterPro"/>
</dbReference>
<dbReference type="PROSITE" id="PS50893">
    <property type="entry name" value="ABC_TRANSPORTER_2"/>
    <property type="match status" value="1"/>
</dbReference>
<evidence type="ECO:0000256" key="4">
    <source>
        <dbReference type="ARBA" id="ARBA00022840"/>
    </source>
</evidence>
<proteinExistence type="predicted"/>
<dbReference type="RefSeq" id="WP_089966357.1">
    <property type="nucleotide sequence ID" value="NZ_FNJM01000001.1"/>
</dbReference>
<dbReference type="InterPro" id="IPR003439">
    <property type="entry name" value="ABC_transporter-like_ATP-bd"/>
</dbReference>
<dbReference type="SUPFAM" id="SSF52540">
    <property type="entry name" value="P-loop containing nucleoside triphosphate hydrolases"/>
    <property type="match status" value="1"/>
</dbReference>
<dbReference type="Gene3D" id="3.40.50.300">
    <property type="entry name" value="P-loop containing nucleotide triphosphate hydrolases"/>
    <property type="match status" value="1"/>
</dbReference>
<keyword evidence="5 7" id="KW-1133">Transmembrane helix</keyword>
<evidence type="ECO:0000256" key="6">
    <source>
        <dbReference type="ARBA" id="ARBA00023136"/>
    </source>
</evidence>
<dbReference type="SMART" id="SM00382">
    <property type="entry name" value="AAA"/>
    <property type="match status" value="1"/>
</dbReference>
<evidence type="ECO:0000313" key="11">
    <source>
        <dbReference type="Proteomes" id="UP000198597"/>
    </source>
</evidence>
<dbReference type="SUPFAM" id="SSF90123">
    <property type="entry name" value="ABC transporter transmembrane region"/>
    <property type="match status" value="1"/>
</dbReference>
<dbReference type="InterPro" id="IPR036640">
    <property type="entry name" value="ABC1_TM_sf"/>
</dbReference>
<feature type="transmembrane region" description="Helical" evidence="7">
    <location>
        <begin position="20"/>
        <end position="41"/>
    </location>
</feature>
<evidence type="ECO:0000313" key="10">
    <source>
        <dbReference type="EMBL" id="SDO96666.1"/>
    </source>
</evidence>
<dbReference type="STRING" id="94869.SAMN04488529_101973"/>
<evidence type="ECO:0000256" key="2">
    <source>
        <dbReference type="ARBA" id="ARBA00022692"/>
    </source>
</evidence>
<dbReference type="CDD" id="cd07346">
    <property type="entry name" value="ABC_6TM_exporters"/>
    <property type="match status" value="1"/>
</dbReference>
<sequence length="552" mass="63616">MNTTINIIKKYYMFFSKYKILFTILIISTILASVTQFMTPLYLGKIIDAIGEKSFLNMKQYIFIVILFFIITMTFSVIETYISSYLQINIQTELEKYLFDKIVNSKIEVLDKLKGPEIINRLEEDTNIISSFYITKLSDYIIEIIKLAISIILIFIISIKLSIIALILVPFNFISTIILSKKLKKIQRLTMTIKDKNRAYIQEIIYGYREVKSLVIENEVSIDFNKNIDMMKNLSLKQTIFTTISNSVSSISSFSINLILVVYSGWLIINGNLTLGEFVAFNSYIAYFLSSIKTMWNIPIDIQLLEISDDRVSEIIEYEIEELKLQADNNDIRGAIRFEDVNFKYNNMNKLAINCLNIEIENNKLTALIGENGAGKTTILNLLTRFYCNYSGSIFIGEKDIKEFNLKDFRKNITYIQQSTFLFNKSIKDNLKLGIDDISNEEIIIACKEVNIHNYIESLPNKYDTIIDNNGKILSGGQKQKLAIVRGLLRKTPIFLFDEINKGLDFESSRKLMSIIKCLSKRNTVVMISHNKNIFDEADTIIYLKDGAIINE</sequence>
<keyword evidence="4 10" id="KW-0067">ATP-binding</keyword>
<keyword evidence="6 7" id="KW-0472">Membrane</keyword>
<dbReference type="InterPro" id="IPR011527">
    <property type="entry name" value="ABC1_TM_dom"/>
</dbReference>